<dbReference type="GO" id="GO:0016020">
    <property type="term" value="C:membrane"/>
    <property type="evidence" value="ECO:0007669"/>
    <property type="project" value="TreeGrafter"/>
</dbReference>
<protein>
    <submittedName>
        <fullName evidence="3">Pimeloyl-ACP methyl ester carboxylesterase</fullName>
    </submittedName>
</protein>
<dbReference type="OrthoDB" id="7172093at2"/>
<evidence type="ECO:0000313" key="3">
    <source>
        <dbReference type="EMBL" id="TWB12390.1"/>
    </source>
</evidence>
<feature type="signal peptide" evidence="1">
    <location>
        <begin position="1"/>
        <end position="24"/>
    </location>
</feature>
<evidence type="ECO:0000259" key="2">
    <source>
        <dbReference type="Pfam" id="PF12697"/>
    </source>
</evidence>
<dbReference type="EMBL" id="VITN01000024">
    <property type="protein sequence ID" value="TWB12390.1"/>
    <property type="molecule type" value="Genomic_DNA"/>
</dbReference>
<dbReference type="Gene3D" id="3.40.50.1820">
    <property type="entry name" value="alpha/beta hydrolase"/>
    <property type="match status" value="1"/>
</dbReference>
<dbReference type="Pfam" id="PF12697">
    <property type="entry name" value="Abhydrolase_6"/>
    <property type="match status" value="1"/>
</dbReference>
<organism evidence="3 4">
    <name type="scientific">Nitrospirillum amazonense</name>
    <dbReference type="NCBI Taxonomy" id="28077"/>
    <lineage>
        <taxon>Bacteria</taxon>
        <taxon>Pseudomonadati</taxon>
        <taxon>Pseudomonadota</taxon>
        <taxon>Alphaproteobacteria</taxon>
        <taxon>Rhodospirillales</taxon>
        <taxon>Azospirillaceae</taxon>
        <taxon>Nitrospirillum</taxon>
    </lineage>
</organism>
<dbReference type="AlphaFoldDB" id="A0A560ESP4"/>
<dbReference type="PANTHER" id="PTHR43798:SF33">
    <property type="entry name" value="HYDROLASE, PUTATIVE (AFU_ORTHOLOGUE AFUA_2G14860)-RELATED"/>
    <property type="match status" value="1"/>
</dbReference>
<gene>
    <name evidence="3" type="ORF">FBZ89_1243</name>
</gene>
<dbReference type="InterPro" id="IPR000073">
    <property type="entry name" value="AB_hydrolase_1"/>
</dbReference>
<evidence type="ECO:0000313" key="4">
    <source>
        <dbReference type="Proteomes" id="UP000319859"/>
    </source>
</evidence>
<dbReference type="Proteomes" id="UP000319859">
    <property type="component" value="Unassembled WGS sequence"/>
</dbReference>
<accession>A0A560ESP4</accession>
<feature type="chain" id="PRO_5022234272" evidence="1">
    <location>
        <begin position="25"/>
        <end position="306"/>
    </location>
</feature>
<feature type="domain" description="AB hydrolase-1" evidence="2">
    <location>
        <begin position="47"/>
        <end position="293"/>
    </location>
</feature>
<reference evidence="3 4" key="1">
    <citation type="submission" date="2019-06" db="EMBL/GenBank/DDBJ databases">
        <title>Genomic Encyclopedia of Type Strains, Phase IV (KMG-V): Genome sequencing to study the core and pangenomes of soil and plant-associated prokaryotes.</title>
        <authorList>
            <person name="Whitman W."/>
        </authorList>
    </citation>
    <scope>NUCLEOTIDE SEQUENCE [LARGE SCALE GENOMIC DNA]</scope>
    <source>
        <strain evidence="3 4">BR 11880</strain>
    </source>
</reference>
<name>A0A560ESP4_9PROT</name>
<proteinExistence type="predicted"/>
<evidence type="ECO:0000256" key="1">
    <source>
        <dbReference type="SAM" id="SignalP"/>
    </source>
</evidence>
<keyword evidence="1" id="KW-0732">Signal</keyword>
<dbReference type="InterPro" id="IPR050266">
    <property type="entry name" value="AB_hydrolase_sf"/>
</dbReference>
<comment type="caution">
    <text evidence="3">The sequence shown here is derived from an EMBL/GenBank/DDBJ whole genome shotgun (WGS) entry which is preliminary data.</text>
</comment>
<sequence length="306" mass="33159">MAFQHLLGGVAVAATMLVMGAAAAADAPKTSKTFSSVVEGTEAPAVVIFIPGLSAPGEVWDGAVAHLKGRAQTHVLTLAGAANQAAWQSDASHDSFTRTVEDQLADYIRVKGLVRPMIVGHSIGANIALEFAERYPDLVGKLVLVDALPFQARVWFNIDSVTLAKPLATATRLSIKYQSRARYEKFIRGPSTRSQVASDADFEKVVRWGLAADQSAVADTMYEVLTTDLRPQLGAFAAPTLVVETWAGTEGATRDQIEQEFHAQYAGLRRVKFAMSETGHHFVMLDEPDWFNRQIDQSLSDDTAAR</sequence>
<dbReference type="PANTHER" id="PTHR43798">
    <property type="entry name" value="MONOACYLGLYCEROL LIPASE"/>
    <property type="match status" value="1"/>
</dbReference>
<dbReference type="SUPFAM" id="SSF53474">
    <property type="entry name" value="alpha/beta-Hydrolases"/>
    <property type="match status" value="1"/>
</dbReference>
<dbReference type="InterPro" id="IPR029058">
    <property type="entry name" value="AB_hydrolase_fold"/>
</dbReference>